<protein>
    <submittedName>
        <fullName evidence="2">Uncharacterized protein</fullName>
    </submittedName>
</protein>
<sequence length="600" mass="66908">MEHKTSFFKALYKMKPLTQTPSNRALRLLVLSFGFSILETLVLIFKGPPGTDVFAHYYYLDVLSHHGIVLWNNFWYEGTYLFANYSITPYLIGQILGLKITEFLVTLVTLSVGFLFSLPNGDSQDQRYFFVTFLVIWPFSVESGDLAYLSGVAFAAVSLFAYYSKKRVLYLITTALSITSSPLATGFLAIAVFSIEIHRTFSCKKEGNRALANVFASATAVLTRSYYIVVLEVQVVVVFILELAFASSNFYPFFASDAAIIIVFSLLSIVLSLKGLQDDSKSKHPFIHPLAVGFALYLAISVVLMVIPTPVGANMNKLSEISLPVSLYIATKVMKKVRLRDNAYTNRTVRPYLVGSIALLVLSAYWTYSEVSGPLLDAGQAYRQSQPSYWSPAISFLRAHLKPGFRVEVVDTPTHAEAYFLPAAQIPIVRGWFRQADFPNNELLYRSNLSDKKYLSWLHNTSAAYVVLTKGPYDFSAVKEATLLASKESALKEVYRSQDITIYRVPYPLPIVSPNTKVVRVGLETIVTKVYSTKTLMVSINFSPFLVPSSGCLTKSQSGLTLWHNPKVGVDSLHFSFTWRRFLGAIGYSLGVTSNLSCRG</sequence>
<feature type="transmembrane region" description="Helical" evidence="1">
    <location>
        <begin position="226"/>
        <end position="245"/>
    </location>
</feature>
<feature type="transmembrane region" description="Helical" evidence="1">
    <location>
        <begin position="351"/>
        <end position="368"/>
    </location>
</feature>
<keyword evidence="3" id="KW-1185">Reference proteome</keyword>
<keyword evidence="1" id="KW-0812">Transmembrane</keyword>
<evidence type="ECO:0000313" key="2">
    <source>
        <dbReference type="EMBL" id="SHE57200.1"/>
    </source>
</evidence>
<reference evidence="3" key="1">
    <citation type="submission" date="2016-11" db="EMBL/GenBank/DDBJ databases">
        <authorList>
            <person name="Varghese N."/>
            <person name="Submissions S."/>
        </authorList>
    </citation>
    <scope>NUCLEOTIDE SEQUENCE [LARGE SCALE GENOMIC DNA]</scope>
    <source>
        <strain evidence="3">DSM 19514</strain>
    </source>
</reference>
<feature type="transmembrane region" description="Helical" evidence="1">
    <location>
        <begin position="130"/>
        <end position="163"/>
    </location>
</feature>
<gene>
    <name evidence="2" type="ORF">SAMN02745225_01001</name>
</gene>
<feature type="transmembrane region" description="Helical" evidence="1">
    <location>
        <begin position="169"/>
        <end position="195"/>
    </location>
</feature>
<feature type="transmembrane region" description="Helical" evidence="1">
    <location>
        <begin position="251"/>
        <end position="273"/>
    </location>
</feature>
<dbReference type="EMBL" id="FQUL01000011">
    <property type="protein sequence ID" value="SHE57200.1"/>
    <property type="molecule type" value="Genomic_DNA"/>
</dbReference>
<evidence type="ECO:0000313" key="3">
    <source>
        <dbReference type="Proteomes" id="UP000184295"/>
    </source>
</evidence>
<proteinExistence type="predicted"/>
<feature type="transmembrane region" description="Helical" evidence="1">
    <location>
        <begin position="57"/>
        <end position="76"/>
    </location>
</feature>
<feature type="transmembrane region" description="Helical" evidence="1">
    <location>
        <begin position="285"/>
        <end position="307"/>
    </location>
</feature>
<dbReference type="STRING" id="1121881.SAMN02745225_01001"/>
<feature type="transmembrane region" description="Helical" evidence="1">
    <location>
        <begin position="25"/>
        <end position="45"/>
    </location>
</feature>
<evidence type="ECO:0000256" key="1">
    <source>
        <dbReference type="SAM" id="Phobius"/>
    </source>
</evidence>
<keyword evidence="1" id="KW-1133">Transmembrane helix</keyword>
<dbReference type="AlphaFoldDB" id="A0A1M4UKU1"/>
<feature type="transmembrane region" description="Helical" evidence="1">
    <location>
        <begin position="96"/>
        <end position="118"/>
    </location>
</feature>
<organism evidence="2 3">
    <name type="scientific">Ferrithrix thermotolerans DSM 19514</name>
    <dbReference type="NCBI Taxonomy" id="1121881"/>
    <lineage>
        <taxon>Bacteria</taxon>
        <taxon>Bacillati</taxon>
        <taxon>Actinomycetota</taxon>
        <taxon>Acidimicrobiia</taxon>
        <taxon>Acidimicrobiales</taxon>
        <taxon>Acidimicrobiaceae</taxon>
        <taxon>Ferrithrix</taxon>
    </lineage>
</organism>
<keyword evidence="1" id="KW-0472">Membrane</keyword>
<accession>A0A1M4UKU1</accession>
<dbReference type="Proteomes" id="UP000184295">
    <property type="component" value="Unassembled WGS sequence"/>
</dbReference>
<name>A0A1M4UKU1_9ACTN</name>